<evidence type="ECO:0000256" key="3">
    <source>
        <dbReference type="ARBA" id="ARBA00022692"/>
    </source>
</evidence>
<feature type="domain" description="ER membrane protein complex subunit 7 beta-sandwich" evidence="10">
    <location>
        <begin position="54"/>
        <end position="166"/>
    </location>
</feature>
<dbReference type="Gene3D" id="2.60.40.1120">
    <property type="entry name" value="Carboxypeptidase-like, regulatory domain"/>
    <property type="match status" value="1"/>
</dbReference>
<proteinExistence type="inferred from homology"/>
<evidence type="ECO:0000256" key="6">
    <source>
        <dbReference type="ARBA" id="ARBA00023136"/>
    </source>
</evidence>
<dbReference type="GO" id="GO:0030246">
    <property type="term" value="F:carbohydrate binding"/>
    <property type="evidence" value="ECO:0007669"/>
    <property type="project" value="InterPro"/>
</dbReference>
<organism evidence="11 12">
    <name type="scientific">Geodia barretti</name>
    <name type="common">Barrett's horny sponge</name>
    <dbReference type="NCBI Taxonomy" id="519541"/>
    <lineage>
        <taxon>Eukaryota</taxon>
        <taxon>Metazoa</taxon>
        <taxon>Porifera</taxon>
        <taxon>Demospongiae</taxon>
        <taxon>Heteroscleromorpha</taxon>
        <taxon>Tetractinellida</taxon>
        <taxon>Astrophorina</taxon>
        <taxon>Geodiidae</taxon>
        <taxon>Geodia</taxon>
    </lineage>
</organism>
<dbReference type="SUPFAM" id="SSF49452">
    <property type="entry name" value="Starch-binding domain-like"/>
    <property type="match status" value="1"/>
</dbReference>
<evidence type="ECO:0000313" key="11">
    <source>
        <dbReference type="EMBL" id="CAI8035633.1"/>
    </source>
</evidence>
<dbReference type="GO" id="GO:0072546">
    <property type="term" value="C:EMC complex"/>
    <property type="evidence" value="ECO:0007669"/>
    <property type="project" value="TreeGrafter"/>
</dbReference>
<evidence type="ECO:0000256" key="7">
    <source>
        <dbReference type="SAM" id="MobiDB-lite"/>
    </source>
</evidence>
<feature type="transmembrane region" description="Helical" evidence="8">
    <location>
        <begin position="163"/>
        <end position="181"/>
    </location>
</feature>
<evidence type="ECO:0000256" key="4">
    <source>
        <dbReference type="ARBA" id="ARBA00022729"/>
    </source>
</evidence>
<evidence type="ECO:0000313" key="12">
    <source>
        <dbReference type="Proteomes" id="UP001174909"/>
    </source>
</evidence>
<comment type="subcellular location">
    <subcellularLocation>
        <location evidence="1">Membrane</location>
        <topology evidence="1">Single-pass membrane protein</topology>
    </subcellularLocation>
</comment>
<sequence length="242" mass="26764">MDFFGTYTTLLIISLCSILLFIRSSAAEEPSDGAESTGPLLQTIEGKVTIDGTNTEKWLTTTFVSVDGGRYHGFLKANGEFEIHGVMPGSYLVEVVADNYVFEPQRVDISSKSGRVRARKANFLNSKTIDHLPYPLKFRTGKQAEFFEKREPWSIVSTLKNPMVLLLVAPMILMLIIPRLMKGMDPEDKKEMQEKMTMLTPGQTGGMPSIEEYLTNFFGGGSTAATSLSKKSTSGTRKGKSR</sequence>
<name>A0AA35WVR2_GEOBA</name>
<feature type="region of interest" description="Disordered" evidence="7">
    <location>
        <begin position="222"/>
        <end position="242"/>
    </location>
</feature>
<accession>A0AA35WVR2</accession>
<evidence type="ECO:0000256" key="9">
    <source>
        <dbReference type="SAM" id="SignalP"/>
    </source>
</evidence>
<keyword evidence="5 8" id="KW-1133">Transmembrane helix</keyword>
<dbReference type="InterPro" id="IPR013784">
    <property type="entry name" value="Carb-bd-like_fold"/>
</dbReference>
<evidence type="ECO:0000259" key="10">
    <source>
        <dbReference type="Pfam" id="PF09430"/>
    </source>
</evidence>
<keyword evidence="6 8" id="KW-0472">Membrane</keyword>
<dbReference type="AlphaFoldDB" id="A0AA35WVR2"/>
<keyword evidence="4 9" id="KW-0732">Signal</keyword>
<evidence type="ECO:0000256" key="5">
    <source>
        <dbReference type="ARBA" id="ARBA00022989"/>
    </source>
</evidence>
<keyword evidence="12" id="KW-1185">Reference proteome</keyword>
<protein>
    <submittedName>
        <fullName evidence="11">ER membrane protein complex subunit 7</fullName>
    </submittedName>
</protein>
<dbReference type="PANTHER" id="PTHR13605:SF4">
    <property type="entry name" value="ER MEMBRANE PROTEIN COMPLEX SUBUNIT 7"/>
    <property type="match status" value="1"/>
</dbReference>
<comment type="caution">
    <text evidence="11">The sequence shown here is derived from an EMBL/GenBank/DDBJ whole genome shotgun (WGS) entry which is preliminary data.</text>
</comment>
<comment type="similarity">
    <text evidence="2">Belongs to the EMC7 family.</text>
</comment>
<dbReference type="Pfam" id="PF09430">
    <property type="entry name" value="EMC7_beta-sandw"/>
    <property type="match status" value="1"/>
</dbReference>
<dbReference type="EMBL" id="CASHTH010002813">
    <property type="protein sequence ID" value="CAI8035633.1"/>
    <property type="molecule type" value="Genomic_DNA"/>
</dbReference>
<feature type="chain" id="PRO_5041378733" evidence="9">
    <location>
        <begin position="28"/>
        <end position="242"/>
    </location>
</feature>
<gene>
    <name evidence="11" type="ORF">GBAR_LOCUS19966</name>
</gene>
<keyword evidence="3 8" id="KW-0812">Transmembrane</keyword>
<evidence type="ECO:0000256" key="2">
    <source>
        <dbReference type="ARBA" id="ARBA00008880"/>
    </source>
</evidence>
<feature type="compositionally biased region" description="Low complexity" evidence="7">
    <location>
        <begin position="223"/>
        <end position="236"/>
    </location>
</feature>
<dbReference type="Proteomes" id="UP001174909">
    <property type="component" value="Unassembled WGS sequence"/>
</dbReference>
<reference evidence="11" key="1">
    <citation type="submission" date="2023-03" db="EMBL/GenBank/DDBJ databases">
        <authorList>
            <person name="Steffen K."/>
            <person name="Cardenas P."/>
        </authorList>
    </citation>
    <scope>NUCLEOTIDE SEQUENCE</scope>
</reference>
<dbReference type="InterPro" id="IPR039163">
    <property type="entry name" value="EMC7"/>
</dbReference>
<feature type="signal peptide" evidence="9">
    <location>
        <begin position="1"/>
        <end position="27"/>
    </location>
</feature>
<dbReference type="InterPro" id="IPR019008">
    <property type="entry name" value="Beta_sandwich_EMC7"/>
</dbReference>
<evidence type="ECO:0000256" key="1">
    <source>
        <dbReference type="ARBA" id="ARBA00004167"/>
    </source>
</evidence>
<evidence type="ECO:0000256" key="8">
    <source>
        <dbReference type="SAM" id="Phobius"/>
    </source>
</evidence>
<dbReference type="PANTHER" id="PTHR13605">
    <property type="entry name" value="ER MEMBRANE PROTEIN COMPLEX SUBUNIT 7"/>
    <property type="match status" value="1"/>
</dbReference>